<accession>A0ABM8UEK9</accession>
<proteinExistence type="inferred from homology"/>
<keyword evidence="3" id="KW-0378">Hydrolase</keyword>
<evidence type="ECO:0000256" key="4">
    <source>
        <dbReference type="ARBA" id="ARBA00022807"/>
    </source>
</evidence>
<dbReference type="Pfam" id="PF00877">
    <property type="entry name" value="NLPC_P60"/>
    <property type="match status" value="1"/>
</dbReference>
<evidence type="ECO:0000313" key="7">
    <source>
        <dbReference type="Proteomes" id="UP000680116"/>
    </source>
</evidence>
<dbReference type="Proteomes" id="UP000680116">
    <property type="component" value="Chromosome"/>
</dbReference>
<reference evidence="6 7" key="1">
    <citation type="submission" date="2021-04" db="EMBL/GenBank/DDBJ databases">
        <authorList>
            <person name="Rodrigo-Torres L."/>
            <person name="Arahal R. D."/>
            <person name="Lucena T."/>
        </authorList>
    </citation>
    <scope>NUCLEOTIDE SEQUENCE [LARGE SCALE GENOMIC DNA]</scope>
    <source>
        <strain evidence="6 7">CECT 30171</strain>
    </source>
</reference>
<sequence length="514" mass="55670">MGEDVLGTGPTHPRDRALAFTGEAAPYPVGSPSHLGGARRRHSMKNRLHPFLAALALALLVAQPLAAREPVTAIPAHGVVGIQPAHLTPAFWLERLETPDAVLMDRNAIQAQNTRLWALDGSMHDLRALPGTLDAGTVRALIEDLSERPSSGRWDVEGRPVPDTVLDAMVDNLALDAIPASQPTRHGLVVHRAALRTFPTAQRMFSRAGETDIDRLQESALFPGTPVVIAHESADGDWLFVVSPRYAAWIEKRHVAEGSAEAVFGHVDASPYRVITGATEHTVFTREEPRVSQLQLDMGVRVPLADTLPDQPVNGQHPYTAHVLRLPVREADGSLGFAPALLPRIADSSADYLPLTRANLVAQSFKFLGERYGWGHAYNARDCSGFVSEIYRSMGVQLPRNTSAQAVSPALEHVTFDADDRATRMAAVDQLQVGDLVYIPGHVMMVIGRVDGAPYVIHDTNGGSVLDADGGLRSMALNGVSVTPLLPMMFNRTESYVDRMTSIVRPHVPPASSR</sequence>
<protein>
    <recommendedName>
        <fullName evidence="5">NlpC/P60 domain-containing protein</fullName>
    </recommendedName>
</protein>
<dbReference type="Gene3D" id="3.90.1720.10">
    <property type="entry name" value="endopeptidase domain like (from Nostoc punctiforme)"/>
    <property type="match status" value="1"/>
</dbReference>
<dbReference type="EMBL" id="OU015430">
    <property type="protein sequence ID" value="CAG4971652.1"/>
    <property type="molecule type" value="Genomic_DNA"/>
</dbReference>
<organism evidence="6 7">
    <name type="scientific">Novilysobacter luteus</name>
    <dbReference type="NCBI Taxonomy" id="2822368"/>
    <lineage>
        <taxon>Bacteria</taxon>
        <taxon>Pseudomonadati</taxon>
        <taxon>Pseudomonadota</taxon>
        <taxon>Gammaproteobacteria</taxon>
        <taxon>Lysobacterales</taxon>
        <taxon>Lysobacteraceae</taxon>
        <taxon>Novilysobacter</taxon>
    </lineage>
</organism>
<dbReference type="InterPro" id="IPR039439">
    <property type="entry name" value="SH3b1_dom"/>
</dbReference>
<evidence type="ECO:0000256" key="3">
    <source>
        <dbReference type="ARBA" id="ARBA00022801"/>
    </source>
</evidence>
<evidence type="ECO:0000313" key="6">
    <source>
        <dbReference type="EMBL" id="CAG4971652.1"/>
    </source>
</evidence>
<dbReference type="InterPro" id="IPR038765">
    <property type="entry name" value="Papain-like_cys_pep_sf"/>
</dbReference>
<feature type="domain" description="NlpC/P60" evidence="5">
    <location>
        <begin position="354"/>
        <end position="497"/>
    </location>
</feature>
<dbReference type="SUPFAM" id="SSF54001">
    <property type="entry name" value="Cysteine proteinases"/>
    <property type="match status" value="1"/>
</dbReference>
<keyword evidence="7" id="KW-1185">Reference proteome</keyword>
<evidence type="ECO:0000256" key="2">
    <source>
        <dbReference type="ARBA" id="ARBA00022670"/>
    </source>
</evidence>
<keyword evidence="2" id="KW-0645">Protease</keyword>
<keyword evidence="4" id="KW-0788">Thiol protease</keyword>
<gene>
    <name evidence="6" type="ORF">LYB30171_01023</name>
</gene>
<evidence type="ECO:0000256" key="1">
    <source>
        <dbReference type="ARBA" id="ARBA00007074"/>
    </source>
</evidence>
<name>A0ABM8UEK9_9GAMM</name>
<dbReference type="PROSITE" id="PS51935">
    <property type="entry name" value="NLPC_P60"/>
    <property type="match status" value="1"/>
</dbReference>
<evidence type="ECO:0000259" key="5">
    <source>
        <dbReference type="PROSITE" id="PS51935"/>
    </source>
</evidence>
<dbReference type="Pfam" id="PF12913">
    <property type="entry name" value="SH3_6"/>
    <property type="match status" value="1"/>
</dbReference>
<comment type="similarity">
    <text evidence="1">Belongs to the peptidase C40 family.</text>
</comment>
<dbReference type="InterPro" id="IPR000064">
    <property type="entry name" value="NLP_P60_dom"/>
</dbReference>